<name>A0A3T1CYA7_9BACL</name>
<protein>
    <submittedName>
        <fullName evidence="1">Uncharacterized protein</fullName>
    </submittedName>
</protein>
<proteinExistence type="predicted"/>
<evidence type="ECO:0000313" key="2">
    <source>
        <dbReference type="Proteomes" id="UP000289856"/>
    </source>
</evidence>
<dbReference type="EMBL" id="AP019400">
    <property type="protein sequence ID" value="BBI30759.1"/>
    <property type="molecule type" value="Genomic_DNA"/>
</dbReference>
<sequence>MIDGNIRPHVLIGRATAEGGHLIGKYFELGRIVVTPSIIENVTETEQMVLLNQHANCNWGEISEHDSLENENGLKHGSRLMSVYTTENGVKLYVITEADRSYTTMLLPEDY</sequence>
<dbReference type="KEGG" id="cohn:KCTCHS21_01580"/>
<dbReference type="Proteomes" id="UP000289856">
    <property type="component" value="Chromosome"/>
</dbReference>
<organism evidence="1 2">
    <name type="scientific">Cohnella abietis</name>
    <dbReference type="NCBI Taxonomy" id="2507935"/>
    <lineage>
        <taxon>Bacteria</taxon>
        <taxon>Bacillati</taxon>
        <taxon>Bacillota</taxon>
        <taxon>Bacilli</taxon>
        <taxon>Bacillales</taxon>
        <taxon>Paenibacillaceae</taxon>
        <taxon>Cohnella</taxon>
    </lineage>
</organism>
<gene>
    <name evidence="1" type="ORF">KCTCHS21_01580</name>
</gene>
<keyword evidence="2" id="KW-1185">Reference proteome</keyword>
<dbReference type="AlphaFoldDB" id="A0A3T1CYA7"/>
<evidence type="ECO:0000313" key="1">
    <source>
        <dbReference type="EMBL" id="BBI30759.1"/>
    </source>
</evidence>
<reference evidence="1 2" key="1">
    <citation type="submission" date="2019-01" db="EMBL/GenBank/DDBJ databases">
        <title>Complete genome sequence of Cohnella hallensis HS21 isolated from Korean fir (Abies koreana) rhizospheric soil.</title>
        <authorList>
            <person name="Jiang L."/>
            <person name="Kang S.W."/>
            <person name="Kim S."/>
            <person name="Jung J."/>
            <person name="Kim C.Y."/>
            <person name="Kim D.H."/>
            <person name="Kim S.W."/>
            <person name="Lee J."/>
        </authorList>
    </citation>
    <scope>NUCLEOTIDE SEQUENCE [LARGE SCALE GENOMIC DNA]</scope>
    <source>
        <strain evidence="1 2">HS21</strain>
    </source>
</reference>
<accession>A0A3T1CYA7</accession>